<name>A0ABY9RKE1_9BURK</name>
<accession>A0ABY9RKE1</accession>
<dbReference type="Proteomes" id="UP001181355">
    <property type="component" value="Chromosome"/>
</dbReference>
<feature type="transmembrane region" description="Helical" evidence="1">
    <location>
        <begin position="204"/>
        <end position="224"/>
    </location>
</feature>
<sequence length="248" mass="28427">MSRRVLLIVIVAGALLSWCLFALSFLQPVWIEKSVEGVIRYQLQNRLEASLDQHEITRIARELLQQKQEQRAQILRDAAFQKSIDQFIAEMQDPDCYCRQMMQGLAPIVAQASLDQLLHEEAKLKQFLMHEYRNTVEKLLREIRIFSAINALLLSMLATVLFASAYSAWISLPSIALVSVANFLVAGLYLFQQNWLHTILFGDYLGWGYAFYLLFACVSLWDLVFQRARWTIFVLSSVGLTLTAVVTC</sequence>
<keyword evidence="1" id="KW-1133">Transmembrane helix</keyword>
<keyword evidence="1" id="KW-0472">Membrane</keyword>
<keyword evidence="3" id="KW-1185">Reference proteome</keyword>
<organism evidence="2 3">
    <name type="scientific">Undibacterium cyanobacteriorum</name>
    <dbReference type="NCBI Taxonomy" id="3073561"/>
    <lineage>
        <taxon>Bacteria</taxon>
        <taxon>Pseudomonadati</taxon>
        <taxon>Pseudomonadota</taxon>
        <taxon>Betaproteobacteria</taxon>
        <taxon>Burkholderiales</taxon>
        <taxon>Oxalobacteraceae</taxon>
        <taxon>Undibacterium</taxon>
    </lineage>
</organism>
<protein>
    <submittedName>
        <fullName evidence="2">Uncharacterized protein</fullName>
    </submittedName>
</protein>
<evidence type="ECO:0000256" key="1">
    <source>
        <dbReference type="SAM" id="Phobius"/>
    </source>
</evidence>
<feature type="transmembrane region" description="Helical" evidence="1">
    <location>
        <begin position="143"/>
        <end position="163"/>
    </location>
</feature>
<keyword evidence="1" id="KW-0812">Transmembrane</keyword>
<dbReference type="EMBL" id="CP133720">
    <property type="protein sequence ID" value="WMW80740.1"/>
    <property type="molecule type" value="Genomic_DNA"/>
</dbReference>
<gene>
    <name evidence="2" type="ORF">RF679_00330</name>
</gene>
<feature type="transmembrane region" description="Helical" evidence="1">
    <location>
        <begin position="169"/>
        <end position="192"/>
    </location>
</feature>
<evidence type="ECO:0000313" key="3">
    <source>
        <dbReference type="Proteomes" id="UP001181355"/>
    </source>
</evidence>
<proteinExistence type="predicted"/>
<feature type="transmembrane region" description="Helical" evidence="1">
    <location>
        <begin position="6"/>
        <end position="26"/>
    </location>
</feature>
<reference evidence="2" key="1">
    <citation type="submission" date="2023-09" db="EMBL/GenBank/DDBJ databases">
        <title>Undibacterium sp. 20NA77.5 isolated from freshwater.</title>
        <authorList>
            <person name="Le V."/>
            <person name="Ko S.-R."/>
            <person name="Ahn C.-Y."/>
            <person name="Oh H.-M."/>
        </authorList>
    </citation>
    <scope>NUCLEOTIDE SEQUENCE</scope>
    <source>
        <strain evidence="2">20NA77.5</strain>
    </source>
</reference>
<evidence type="ECO:0000313" key="2">
    <source>
        <dbReference type="EMBL" id="WMW80740.1"/>
    </source>
</evidence>
<feature type="transmembrane region" description="Helical" evidence="1">
    <location>
        <begin position="230"/>
        <end position="247"/>
    </location>
</feature>
<dbReference type="RefSeq" id="WP_309482231.1">
    <property type="nucleotide sequence ID" value="NZ_CP133720.1"/>
</dbReference>